<evidence type="ECO:0000313" key="3">
    <source>
        <dbReference type="Proteomes" id="UP000321110"/>
    </source>
</evidence>
<dbReference type="PANTHER" id="PTHR34985">
    <property type="entry name" value="SLR0554 PROTEIN"/>
    <property type="match status" value="1"/>
</dbReference>
<dbReference type="EMBL" id="SSFO01000149">
    <property type="protein sequence ID" value="TXI32460.1"/>
    <property type="molecule type" value="Genomic_DNA"/>
</dbReference>
<dbReference type="PANTHER" id="PTHR34985:SF1">
    <property type="entry name" value="SLR0554 PROTEIN"/>
    <property type="match status" value="1"/>
</dbReference>
<feature type="domain" description="Virulence-associated protein E-like" evidence="1">
    <location>
        <begin position="238"/>
        <end position="455"/>
    </location>
</feature>
<name>A0A5C7W4R6_AQUAC</name>
<gene>
    <name evidence="2" type="ORF">E6Q69_08910</name>
</gene>
<evidence type="ECO:0000259" key="1">
    <source>
        <dbReference type="Pfam" id="PF05272"/>
    </source>
</evidence>
<protein>
    <submittedName>
        <fullName evidence="2">Virulence-associated E family protein</fullName>
    </submittedName>
</protein>
<dbReference type="Proteomes" id="UP000321110">
    <property type="component" value="Unassembled WGS sequence"/>
</dbReference>
<evidence type="ECO:0000313" key="2">
    <source>
        <dbReference type="EMBL" id="TXI32460.1"/>
    </source>
</evidence>
<organism evidence="2 3">
    <name type="scientific">Aquipseudomonas alcaligenes</name>
    <name type="common">Pseudomonas alcaligenes</name>
    <dbReference type="NCBI Taxonomy" id="43263"/>
    <lineage>
        <taxon>Bacteria</taxon>
        <taxon>Pseudomonadati</taxon>
        <taxon>Pseudomonadota</taxon>
        <taxon>Gammaproteobacteria</taxon>
        <taxon>Pseudomonadales</taxon>
        <taxon>Pseudomonadaceae</taxon>
        <taxon>Aquipseudomonas</taxon>
    </lineage>
</organism>
<reference evidence="2 3" key="1">
    <citation type="submission" date="2018-09" db="EMBL/GenBank/DDBJ databases">
        <title>Metagenome Assembled Genomes from an Advanced Water Purification Facility.</title>
        <authorList>
            <person name="Stamps B.W."/>
            <person name="Spear J.R."/>
        </authorList>
    </citation>
    <scope>NUCLEOTIDE SEQUENCE [LARGE SCALE GENOMIC DNA]</scope>
    <source>
        <strain evidence="2">Bin_52_1</strain>
    </source>
</reference>
<dbReference type="AlphaFoldDB" id="A0A5C7W4R6"/>
<dbReference type="InterPro" id="IPR007936">
    <property type="entry name" value="VapE-like_dom"/>
</dbReference>
<accession>A0A5C7W4R6</accession>
<sequence length="535" mass="59822">MSDQQKSPEPVAPGIEAQFQECSHDNFNATSEAPQFDPVPFELYADAAWIDDEPDHSDDDAQAWADLAEPVPSADEVEAGESASRLIAAIVEVAHAQWQGIKPGFELKLPAPPVEVLEDQPFPGRRAGMDVHHFPPVPPDSWPHAEGKQMYPLNTLPNLRRLLDHYGFCVGYDVIRKDLRVTYPGQRGTLDNQAANAASMILSLCALNRLAKTDAMQFLLTIADETPINPVMDWIGSQPWDGTSRFSDLLDTIGIRPGYDRVFAGLLLRCWLISAVAAAAKPSGFWSKGVLVFQGPQSIGKTTWIRSLVPAELRDLLKIDATISPDHKDSVISAVSHWIVELGELDGTLRRADIARLKGFISQDVDQFRRPYARAESKYQRRTVFFASVNPEQFLADETGNVRWWTIPVTSLDCQHGIDLQQLWAEVYEWFKSGERWYLDAVEEALLERMNGAHQQTDPIEEMIAANYAPGANGDARELTATEVLLELGMNHGQITKRHTMAASTCLRRLFGEPVKRNRGRLFSIPQRRIVHGRD</sequence>
<proteinExistence type="predicted"/>
<dbReference type="Pfam" id="PF05272">
    <property type="entry name" value="VapE-like_dom"/>
    <property type="match status" value="1"/>
</dbReference>
<comment type="caution">
    <text evidence="2">The sequence shown here is derived from an EMBL/GenBank/DDBJ whole genome shotgun (WGS) entry which is preliminary data.</text>
</comment>